<proteinExistence type="predicted"/>
<protein>
    <submittedName>
        <fullName evidence="2">Hypp2413 protein</fullName>
    </submittedName>
</protein>
<dbReference type="EMBL" id="OV696689">
    <property type="protein sequence ID" value="CAH1261643.1"/>
    <property type="molecule type" value="Genomic_DNA"/>
</dbReference>
<name>A0A8K0EMM0_BRALA</name>
<gene>
    <name evidence="2" type="primary">Hypp2413</name>
    <name evidence="2" type="ORF">BLAG_LOCUS17002</name>
</gene>
<dbReference type="AlphaFoldDB" id="A0A8K0EMM0"/>
<keyword evidence="1" id="KW-0472">Membrane</keyword>
<evidence type="ECO:0000313" key="3">
    <source>
        <dbReference type="Proteomes" id="UP000838412"/>
    </source>
</evidence>
<organism evidence="2 3">
    <name type="scientific">Branchiostoma lanceolatum</name>
    <name type="common">Common lancelet</name>
    <name type="synonym">Amphioxus lanceolatum</name>
    <dbReference type="NCBI Taxonomy" id="7740"/>
    <lineage>
        <taxon>Eukaryota</taxon>
        <taxon>Metazoa</taxon>
        <taxon>Chordata</taxon>
        <taxon>Cephalochordata</taxon>
        <taxon>Leptocardii</taxon>
        <taxon>Amphioxiformes</taxon>
        <taxon>Branchiostomatidae</taxon>
        <taxon>Branchiostoma</taxon>
    </lineage>
</organism>
<feature type="transmembrane region" description="Helical" evidence="1">
    <location>
        <begin position="7"/>
        <end position="35"/>
    </location>
</feature>
<dbReference type="Proteomes" id="UP000838412">
    <property type="component" value="Chromosome 4"/>
</dbReference>
<evidence type="ECO:0000256" key="1">
    <source>
        <dbReference type="SAM" id="Phobius"/>
    </source>
</evidence>
<dbReference type="OrthoDB" id="8912589at2759"/>
<keyword evidence="1" id="KW-1133">Transmembrane helix</keyword>
<reference evidence="2" key="1">
    <citation type="submission" date="2022-01" db="EMBL/GenBank/DDBJ databases">
        <authorList>
            <person name="Braso-Vives M."/>
        </authorList>
    </citation>
    <scope>NUCLEOTIDE SEQUENCE</scope>
</reference>
<evidence type="ECO:0000313" key="2">
    <source>
        <dbReference type="EMBL" id="CAH1261643.1"/>
    </source>
</evidence>
<sequence>MAASCGWLWSIMWIILLVIIGWPLGLLCAVLYVFISPFQACCSCGGCSEFISLLNRGVNLPLTCAKNMVTQSPPC</sequence>
<keyword evidence="1" id="KW-0812">Transmembrane</keyword>
<keyword evidence="3" id="KW-1185">Reference proteome</keyword>
<dbReference type="PANTHER" id="PTHR39948:SF1">
    <property type="entry name" value="GEO11419P1"/>
    <property type="match status" value="1"/>
</dbReference>
<dbReference type="PANTHER" id="PTHR39948">
    <property type="entry name" value="GEO11419P1"/>
    <property type="match status" value="1"/>
</dbReference>
<accession>A0A8K0EMM0</accession>